<dbReference type="Proteomes" id="UP000319825">
    <property type="component" value="Unassembled WGS sequence"/>
</dbReference>
<gene>
    <name evidence="2" type="ORF">JD77_01689</name>
</gene>
<evidence type="ECO:0000313" key="2">
    <source>
        <dbReference type="EMBL" id="TWH66731.1"/>
    </source>
</evidence>
<name>A0A562I6U3_MICOL</name>
<proteinExistence type="predicted"/>
<feature type="region of interest" description="Disordered" evidence="1">
    <location>
        <begin position="134"/>
        <end position="155"/>
    </location>
</feature>
<protein>
    <submittedName>
        <fullName evidence="2">Uncharacterized protein</fullName>
    </submittedName>
</protein>
<comment type="caution">
    <text evidence="2">The sequence shown here is derived from an EMBL/GenBank/DDBJ whole genome shotgun (WGS) entry which is preliminary data.</text>
</comment>
<accession>A0A562I6U3</accession>
<evidence type="ECO:0000256" key="1">
    <source>
        <dbReference type="SAM" id="MobiDB-lite"/>
    </source>
</evidence>
<feature type="compositionally biased region" description="Low complexity" evidence="1">
    <location>
        <begin position="145"/>
        <end position="155"/>
    </location>
</feature>
<reference evidence="2 3" key="1">
    <citation type="submission" date="2019-07" db="EMBL/GenBank/DDBJ databases">
        <title>R&amp;d 2014.</title>
        <authorList>
            <person name="Klenk H.-P."/>
        </authorList>
    </citation>
    <scope>NUCLEOTIDE SEQUENCE [LARGE SCALE GENOMIC DNA]</scope>
    <source>
        <strain evidence="2 3">DSM 43868</strain>
    </source>
</reference>
<dbReference type="AlphaFoldDB" id="A0A562I6U3"/>
<organism evidence="2 3">
    <name type="scientific">Micromonospora olivasterospora</name>
    <dbReference type="NCBI Taxonomy" id="1880"/>
    <lineage>
        <taxon>Bacteria</taxon>
        <taxon>Bacillati</taxon>
        <taxon>Actinomycetota</taxon>
        <taxon>Actinomycetes</taxon>
        <taxon>Micromonosporales</taxon>
        <taxon>Micromonosporaceae</taxon>
        <taxon>Micromonospora</taxon>
    </lineage>
</organism>
<sequence length="155" mass="16585">MCSSTVASQEANVGIPRLELPQATRLIDGSSRFIARAVSAASRPYSCAVLWPTCHGPSNSLPRHHNRTPYGCSAPCLRRRSDSRVPPGWLAYSSRSQASCTPRVPRLTVIIGSTPAAAAQVMNSSSPNALVSTVFQARSRRRGRSPTGPTPSSQR</sequence>
<keyword evidence="3" id="KW-1185">Reference proteome</keyword>
<dbReference type="EMBL" id="VLKE01000001">
    <property type="protein sequence ID" value="TWH66731.1"/>
    <property type="molecule type" value="Genomic_DNA"/>
</dbReference>
<evidence type="ECO:0000313" key="3">
    <source>
        <dbReference type="Proteomes" id="UP000319825"/>
    </source>
</evidence>